<feature type="chain" id="PRO_5032741347" evidence="1">
    <location>
        <begin position="23"/>
        <end position="250"/>
    </location>
</feature>
<organism evidence="3 4">
    <name type="scientific">Marinobacter adhaerens</name>
    <dbReference type="NCBI Taxonomy" id="1033846"/>
    <lineage>
        <taxon>Bacteria</taxon>
        <taxon>Pseudomonadati</taxon>
        <taxon>Pseudomonadota</taxon>
        <taxon>Gammaproteobacteria</taxon>
        <taxon>Pseudomonadales</taxon>
        <taxon>Marinobacteraceae</taxon>
        <taxon>Marinobacter</taxon>
    </lineage>
</organism>
<comment type="caution">
    <text evidence="3">The sequence shown here is derived from an EMBL/GenBank/DDBJ whole genome shotgun (WGS) entry which is preliminary data.</text>
</comment>
<evidence type="ECO:0000256" key="1">
    <source>
        <dbReference type="SAM" id="SignalP"/>
    </source>
</evidence>
<reference evidence="3 4" key="1">
    <citation type="submission" date="2019-06" db="EMBL/GenBank/DDBJ databases">
        <title>Enrichment of Autotrophic Halophilic Microorganisms from Red Sea Brine Pool Using Microbial Electrosynthesis System.</title>
        <authorList>
            <person name="Alqahtani M.F."/>
            <person name="Bajracharya S."/>
            <person name="Katuri K.P."/>
            <person name="Ali M."/>
            <person name="Saikaly P.E."/>
        </authorList>
    </citation>
    <scope>NUCLEOTIDE SEQUENCE [LARGE SCALE GENOMIC DNA]</scope>
    <source>
        <strain evidence="3">MES15</strain>
    </source>
</reference>
<name>A0A844I5J9_9GAMM</name>
<gene>
    <name evidence="3" type="ORF">FH752_12580</name>
</gene>
<feature type="domain" description="Ice-binding protein C-terminal" evidence="2">
    <location>
        <begin position="224"/>
        <end position="246"/>
    </location>
</feature>
<evidence type="ECO:0000313" key="4">
    <source>
        <dbReference type="Proteomes" id="UP000431462"/>
    </source>
</evidence>
<dbReference type="AlphaFoldDB" id="A0A844I5J9"/>
<dbReference type="Pfam" id="PF07589">
    <property type="entry name" value="PEP-CTERM"/>
    <property type="match status" value="1"/>
</dbReference>
<dbReference type="Proteomes" id="UP000431462">
    <property type="component" value="Unassembled WGS sequence"/>
</dbReference>
<feature type="signal peptide" evidence="1">
    <location>
        <begin position="1"/>
        <end position="22"/>
    </location>
</feature>
<dbReference type="InterPro" id="IPR013424">
    <property type="entry name" value="Ice-binding_C"/>
</dbReference>
<evidence type="ECO:0000259" key="2">
    <source>
        <dbReference type="Pfam" id="PF07589"/>
    </source>
</evidence>
<dbReference type="EMBL" id="VENC01000012">
    <property type="protein sequence ID" value="MTI99448.1"/>
    <property type="molecule type" value="Genomic_DNA"/>
</dbReference>
<sequence>MKKFTTLALGTALALSATQANAYLLFFGEDLNNSEFTPLASVPNSNSAESSFLANLTGVGTETFEGISAGSSQPLNLSFPGAGTATLSGGNGSVASVTPGTSNGFGRYSIPSATSSNYWEVAAGGSGNFSVGFSESIAAFGFYGVDIGDFGGQLELLLSNGDTLTVNNTQGSNGSTGGSVLFFGLIAESAAEEFTGVEFLTSTGQGDVFAFDNFTIGSREQVTSVPEPGTLALLGLGLAGLGISRRKRNV</sequence>
<proteinExistence type="predicted"/>
<dbReference type="NCBIfam" id="TIGR02595">
    <property type="entry name" value="PEP_CTERM"/>
    <property type="match status" value="1"/>
</dbReference>
<accession>A0A844I5J9</accession>
<protein>
    <submittedName>
        <fullName evidence="3">PEP-CTERM sorting domain-containing protein</fullName>
    </submittedName>
</protein>
<evidence type="ECO:0000313" key="3">
    <source>
        <dbReference type="EMBL" id="MTI99448.1"/>
    </source>
</evidence>
<keyword evidence="1" id="KW-0732">Signal</keyword>